<sequence length="117" mass="12776">MATCPAAVGLQCARQNTLVLCWSALCSADAEQMSPEIQEVDVLKPRRRRRRRAQPVVTGRRQASRAEPSSAAVMCETPVGSFRVEAVVPATMVNMQFCKFIIGLLPLLLNCFAVGNL</sequence>
<evidence type="ECO:0000313" key="2">
    <source>
        <dbReference type="WBParaSite" id="TMUE_1000003097.1"/>
    </source>
</evidence>
<dbReference type="Proteomes" id="UP000046395">
    <property type="component" value="Unassembled WGS sequence"/>
</dbReference>
<protein>
    <submittedName>
        <fullName evidence="2">Uncharacterized protein</fullName>
    </submittedName>
</protein>
<dbReference type="AlphaFoldDB" id="A0A5S6Q823"/>
<dbReference type="WBParaSite" id="TMUE_1000003097.1">
    <property type="protein sequence ID" value="TMUE_1000003097.1"/>
    <property type="gene ID" value="WBGene00292781"/>
</dbReference>
<organism evidence="1 2">
    <name type="scientific">Trichuris muris</name>
    <name type="common">Mouse whipworm</name>
    <dbReference type="NCBI Taxonomy" id="70415"/>
    <lineage>
        <taxon>Eukaryota</taxon>
        <taxon>Metazoa</taxon>
        <taxon>Ecdysozoa</taxon>
        <taxon>Nematoda</taxon>
        <taxon>Enoplea</taxon>
        <taxon>Dorylaimia</taxon>
        <taxon>Trichinellida</taxon>
        <taxon>Trichuridae</taxon>
        <taxon>Trichuris</taxon>
    </lineage>
</organism>
<keyword evidence="1" id="KW-1185">Reference proteome</keyword>
<reference evidence="2" key="1">
    <citation type="submission" date="2019-12" db="UniProtKB">
        <authorList>
            <consortium name="WormBaseParasite"/>
        </authorList>
    </citation>
    <scope>IDENTIFICATION</scope>
</reference>
<proteinExistence type="predicted"/>
<name>A0A5S6Q823_TRIMR</name>
<accession>A0A5S6Q823</accession>
<evidence type="ECO:0000313" key="1">
    <source>
        <dbReference type="Proteomes" id="UP000046395"/>
    </source>
</evidence>